<dbReference type="InterPro" id="IPR029044">
    <property type="entry name" value="Nucleotide-diphossugar_trans"/>
</dbReference>
<dbReference type="UniPathway" id="UPA00973"/>
<feature type="binding site" evidence="17">
    <location>
        <position position="382"/>
    </location>
    <ligand>
        <name>acetyl-CoA</name>
        <dbReference type="ChEBI" id="CHEBI:57288"/>
    </ligand>
</feature>
<dbReference type="Gene3D" id="2.160.10.10">
    <property type="entry name" value="Hexapeptide repeat proteins"/>
    <property type="match status" value="1"/>
</dbReference>
<comment type="caution">
    <text evidence="17">Lacks conserved residue(s) required for the propagation of feature annotation.</text>
</comment>
<comment type="caution">
    <text evidence="20">The sequence shown here is derived from an EMBL/GenBank/DDBJ whole genome shotgun (WGS) entry which is preliminary data.</text>
</comment>
<dbReference type="Gene3D" id="3.90.550.10">
    <property type="entry name" value="Spore Coat Polysaccharide Biosynthesis Protein SpsA, Chain A"/>
    <property type="match status" value="1"/>
</dbReference>
<feature type="binding site" evidence="17">
    <location>
        <position position="368"/>
    </location>
    <ligand>
        <name>UDP-N-acetyl-alpha-D-glucosamine</name>
        <dbReference type="ChEBI" id="CHEBI:57705"/>
    </ligand>
</feature>
<gene>
    <name evidence="17" type="primary">glmU</name>
    <name evidence="20" type="ORF">IW245_005190</name>
</gene>
<dbReference type="InterPro" id="IPR025877">
    <property type="entry name" value="MobA-like_NTP_Trfase"/>
</dbReference>
<evidence type="ECO:0000256" key="9">
    <source>
        <dbReference type="ARBA" id="ARBA00022960"/>
    </source>
</evidence>
<feature type="binding site" evidence="17">
    <location>
        <position position="142"/>
    </location>
    <ligand>
        <name>UDP-N-acetyl-alpha-D-glucosamine</name>
        <dbReference type="ChEBI" id="CHEBI:57705"/>
    </ligand>
</feature>
<dbReference type="NCBIfam" id="TIGR01173">
    <property type="entry name" value="glmU"/>
    <property type="match status" value="1"/>
</dbReference>
<evidence type="ECO:0000256" key="13">
    <source>
        <dbReference type="ARBA" id="ARBA00023316"/>
    </source>
</evidence>
<feature type="region of interest" description="N-acetyltransferase" evidence="17">
    <location>
        <begin position="254"/>
        <end position="475"/>
    </location>
</feature>
<evidence type="ECO:0000256" key="5">
    <source>
        <dbReference type="ARBA" id="ARBA00022695"/>
    </source>
</evidence>
<feature type="region of interest" description="Disordered" evidence="18">
    <location>
        <begin position="453"/>
        <end position="475"/>
    </location>
</feature>
<dbReference type="InterPro" id="IPR011004">
    <property type="entry name" value="Trimer_LpxA-like_sf"/>
</dbReference>
<evidence type="ECO:0000313" key="20">
    <source>
        <dbReference type="EMBL" id="MBG6138996.1"/>
    </source>
</evidence>
<keyword evidence="6 17" id="KW-0479">Metal-binding</keyword>
<feature type="binding site" evidence="17">
    <location>
        <position position="425"/>
    </location>
    <ligand>
        <name>acetyl-CoA</name>
        <dbReference type="ChEBI" id="CHEBI:57288"/>
    </ligand>
</feature>
<accession>A0A8J7KMC6</accession>
<dbReference type="InterPro" id="IPR038009">
    <property type="entry name" value="GlmU_C_LbH"/>
</dbReference>
<feature type="binding site" evidence="17">
    <location>
        <position position="105"/>
    </location>
    <ligand>
        <name>Mg(2+)</name>
        <dbReference type="ChEBI" id="CHEBI:18420"/>
    </ligand>
</feature>
<comment type="function">
    <text evidence="16 17">Catalyzes the last two sequential reactions in the de novo biosynthetic pathway for UDP-N-acetylglucosamine (UDP-GlcNAc). The C-terminal domain catalyzes the transfer of acetyl group from acetyl coenzyme A to glucosamine-1-phosphate (GlcN-1-P) to produce N-acetylglucosamine-1-phosphate (GlcNAc-1-P), which is converted into UDP-GlcNAc by the transfer of uridine 5-monophosphate (from uridine 5-triphosphate), a reaction catalyzed by the N-terminal domain.</text>
</comment>
<dbReference type="InterPro" id="IPR005882">
    <property type="entry name" value="Bifunctional_GlmU"/>
</dbReference>
<comment type="pathway">
    <text evidence="17">Bacterial outer membrane biogenesis; LPS lipid A biosynthesis.</text>
</comment>
<comment type="catalytic activity">
    <reaction evidence="15 17">
        <text>N-acetyl-alpha-D-glucosamine 1-phosphate + UTP + H(+) = UDP-N-acetyl-alpha-D-glucosamine + diphosphate</text>
        <dbReference type="Rhea" id="RHEA:13509"/>
        <dbReference type="ChEBI" id="CHEBI:15378"/>
        <dbReference type="ChEBI" id="CHEBI:33019"/>
        <dbReference type="ChEBI" id="CHEBI:46398"/>
        <dbReference type="ChEBI" id="CHEBI:57705"/>
        <dbReference type="ChEBI" id="CHEBI:57776"/>
        <dbReference type="EC" id="2.7.7.23"/>
    </reaction>
</comment>
<feature type="binding site" evidence="17">
    <location>
        <position position="230"/>
    </location>
    <ligand>
        <name>UDP-N-acetyl-alpha-D-glucosamine</name>
        <dbReference type="ChEBI" id="CHEBI:57705"/>
    </ligand>
</feature>
<evidence type="ECO:0000256" key="4">
    <source>
        <dbReference type="ARBA" id="ARBA00022679"/>
    </source>
</evidence>
<feature type="binding site" evidence="17">
    <location>
        <position position="75"/>
    </location>
    <ligand>
        <name>UDP-N-acetyl-alpha-D-glucosamine</name>
        <dbReference type="ChEBI" id="CHEBI:57705"/>
    </ligand>
</feature>
<dbReference type="GO" id="GO:0000287">
    <property type="term" value="F:magnesium ion binding"/>
    <property type="evidence" value="ECO:0007669"/>
    <property type="project" value="UniProtKB-UniRule"/>
</dbReference>
<sequence length="475" mass="49387">MRRTVIVLAAGQGKRMRSALPKVMHPLLGRPLVGHVLAAAAPLDPEHTVVVVGVGSELVTDYLATAVPGAVTALQETQGGTGHAARVGFEALKDVEGTVVVLFGDNPLLRAETITDLVAEHEASGDAATVLTAAQEDPTGLGRILRDADGRVTGIVEERDATPEQRAIREINSGIMVFEAGALRDTLGVLTAHNDQGEEYLTDVVGLLVASGRTVGAYIAPDVTETYGCNDRAQLSDLRYLLRDRVNREHMRNGVTMIDPATSWIDVTVVLEPDVTLEPGVILRGGTSVAAGALVGPDTTLVDCAVGEGAIVIRAHAIGAVIGAKAQVGPFAYLRPETVLHERAKIGTFVETKKATVGAGAKIPHLTYAGDATIGPDANIGAATIFVNYDGVNKHHTTVGEAAFVGCDTNLIAPVEVGPGAYVAAGSVIYKDVPAGSLGVTRPQQRNIDGWVERRRAGTKSAAAAARAKESGSAE</sequence>
<feature type="binding site" evidence="17">
    <location>
        <position position="172"/>
    </location>
    <ligand>
        <name>UDP-N-acetyl-alpha-D-glucosamine</name>
        <dbReference type="ChEBI" id="CHEBI:57705"/>
    </ligand>
</feature>
<dbReference type="GO" id="GO:0000902">
    <property type="term" value="P:cell morphogenesis"/>
    <property type="evidence" value="ECO:0007669"/>
    <property type="project" value="UniProtKB-UniRule"/>
</dbReference>
<dbReference type="UniPathway" id="UPA00113">
    <property type="reaction ID" value="UER00532"/>
</dbReference>
<dbReference type="RefSeq" id="WP_267920010.1">
    <property type="nucleotide sequence ID" value="NZ_BONS01000011.1"/>
</dbReference>
<evidence type="ECO:0000256" key="17">
    <source>
        <dbReference type="HAMAP-Rule" id="MF_01631"/>
    </source>
</evidence>
<protein>
    <recommendedName>
        <fullName evidence="17">Bifunctional protein GlmU</fullName>
    </recommendedName>
    <domain>
        <recommendedName>
            <fullName evidence="17">UDP-N-acetylglucosamine pyrophosphorylase</fullName>
            <ecNumber evidence="17">2.7.7.23</ecNumber>
        </recommendedName>
        <alternativeName>
            <fullName evidence="17">N-acetylglucosamine-1-phosphate uridyltransferase</fullName>
        </alternativeName>
    </domain>
    <domain>
        <recommendedName>
            <fullName evidence="17">Glucosamine-1-phosphate N-acetyltransferase</fullName>
            <ecNumber evidence="17">2.3.1.157</ecNumber>
        </recommendedName>
    </domain>
</protein>
<feature type="binding site" evidence="17">
    <location>
        <begin position="80"/>
        <end position="81"/>
    </location>
    <ligand>
        <name>UDP-N-acetyl-alpha-D-glucosamine</name>
        <dbReference type="ChEBI" id="CHEBI:57705"/>
    </ligand>
</feature>
<dbReference type="GO" id="GO:0006048">
    <property type="term" value="P:UDP-N-acetylglucosamine biosynthetic process"/>
    <property type="evidence" value="ECO:0007669"/>
    <property type="project" value="UniProtKB-UniPathway"/>
</dbReference>
<keyword evidence="4 17" id="KW-0808">Transferase</keyword>
<feature type="active site" description="Proton acceptor" evidence="17">
    <location>
        <position position="365"/>
    </location>
</feature>
<evidence type="ECO:0000256" key="1">
    <source>
        <dbReference type="ARBA" id="ARBA00007707"/>
    </source>
</evidence>
<feature type="binding site" evidence="17">
    <location>
        <position position="22"/>
    </location>
    <ligand>
        <name>UDP-N-acetyl-alpha-D-glucosamine</name>
        <dbReference type="ChEBI" id="CHEBI:57705"/>
    </ligand>
</feature>
<organism evidence="20 21">
    <name type="scientific">Longispora fulva</name>
    <dbReference type="NCBI Taxonomy" id="619741"/>
    <lineage>
        <taxon>Bacteria</taxon>
        <taxon>Bacillati</taxon>
        <taxon>Actinomycetota</taxon>
        <taxon>Actinomycetes</taxon>
        <taxon>Micromonosporales</taxon>
        <taxon>Micromonosporaceae</taxon>
        <taxon>Longispora</taxon>
    </lineage>
</organism>
<evidence type="ECO:0000256" key="15">
    <source>
        <dbReference type="ARBA" id="ARBA00048493"/>
    </source>
</evidence>
<keyword evidence="13 17" id="KW-0961">Cell wall biogenesis/degradation</keyword>
<keyword evidence="3 17" id="KW-0963">Cytoplasm</keyword>
<dbReference type="Proteomes" id="UP000622552">
    <property type="component" value="Unassembled WGS sequence"/>
</dbReference>
<feature type="binding site" evidence="17">
    <location>
        <begin position="388"/>
        <end position="389"/>
    </location>
    <ligand>
        <name>acetyl-CoA</name>
        <dbReference type="ChEBI" id="CHEBI:57288"/>
    </ligand>
</feature>
<keyword evidence="10 17" id="KW-0573">Peptidoglycan synthesis</keyword>
<evidence type="ECO:0000256" key="11">
    <source>
        <dbReference type="ARBA" id="ARBA00023268"/>
    </source>
</evidence>
<dbReference type="CDD" id="cd03353">
    <property type="entry name" value="LbH_GlmU_C"/>
    <property type="match status" value="1"/>
</dbReference>
<comment type="cofactor">
    <cofactor evidence="17">
        <name>Mg(2+)</name>
        <dbReference type="ChEBI" id="CHEBI:18420"/>
    </cofactor>
    <text evidence="17">Binds 1 Mg(2+) ion per subunit.</text>
</comment>
<comment type="pathway">
    <text evidence="17">Nucleotide-sugar biosynthesis; UDP-N-acetyl-alpha-D-glucosamine biosynthesis; N-acetyl-alpha-D-glucosamine 1-phosphate from alpha-D-glucosamine 6-phosphate (route II): step 2/2.</text>
</comment>
<dbReference type="EC" id="2.3.1.157" evidence="17"/>
<dbReference type="GO" id="GO:0019134">
    <property type="term" value="F:glucosamine-1-phosphate N-acetyltransferase activity"/>
    <property type="evidence" value="ECO:0007669"/>
    <property type="project" value="UniProtKB-UniRule"/>
</dbReference>
<evidence type="ECO:0000256" key="3">
    <source>
        <dbReference type="ARBA" id="ARBA00022490"/>
    </source>
</evidence>
<keyword evidence="5 17" id="KW-0548">Nucleotidyltransferase</keyword>
<feature type="binding site" evidence="17">
    <location>
        <begin position="8"/>
        <end position="11"/>
    </location>
    <ligand>
        <name>UDP-N-acetyl-alpha-D-glucosamine</name>
        <dbReference type="ChEBI" id="CHEBI:57705"/>
    </ligand>
</feature>
<dbReference type="GO" id="GO:0071555">
    <property type="term" value="P:cell wall organization"/>
    <property type="evidence" value="ECO:0007669"/>
    <property type="project" value="UniProtKB-KW"/>
</dbReference>
<evidence type="ECO:0000259" key="19">
    <source>
        <dbReference type="Pfam" id="PF12804"/>
    </source>
</evidence>
<evidence type="ECO:0000256" key="18">
    <source>
        <dbReference type="SAM" id="MobiDB-lite"/>
    </source>
</evidence>
<dbReference type="EMBL" id="JADOUF010000001">
    <property type="protein sequence ID" value="MBG6138996.1"/>
    <property type="molecule type" value="Genomic_DNA"/>
</dbReference>
<evidence type="ECO:0000256" key="10">
    <source>
        <dbReference type="ARBA" id="ARBA00022984"/>
    </source>
</evidence>
<dbReference type="Pfam" id="PF12804">
    <property type="entry name" value="NTP_transf_3"/>
    <property type="match status" value="1"/>
</dbReference>
<feature type="region of interest" description="Pyrophosphorylase" evidence="17">
    <location>
        <begin position="1"/>
        <end position="232"/>
    </location>
</feature>
<comment type="subcellular location">
    <subcellularLocation>
        <location evidence="17">Cytoplasm</location>
    </subcellularLocation>
</comment>
<dbReference type="CDD" id="cd02540">
    <property type="entry name" value="GT2_GlmU_N_bac"/>
    <property type="match status" value="1"/>
</dbReference>
<dbReference type="PANTHER" id="PTHR43584:SF3">
    <property type="entry name" value="BIFUNCTIONAL PROTEIN GLMU"/>
    <property type="match status" value="1"/>
</dbReference>
<evidence type="ECO:0000313" key="21">
    <source>
        <dbReference type="Proteomes" id="UP000622552"/>
    </source>
</evidence>
<comment type="subunit">
    <text evidence="17">Homotrimer.</text>
</comment>
<evidence type="ECO:0000256" key="8">
    <source>
        <dbReference type="ARBA" id="ARBA00022842"/>
    </source>
</evidence>
<keyword evidence="12 17" id="KW-0012">Acyltransferase</keyword>
<dbReference type="NCBIfam" id="NF010932">
    <property type="entry name" value="PRK14352.1"/>
    <property type="match status" value="1"/>
</dbReference>
<dbReference type="InterPro" id="IPR018357">
    <property type="entry name" value="Hexapep_transf_CS"/>
</dbReference>
<keyword evidence="7 17" id="KW-0677">Repeat</keyword>
<name>A0A8J7KMC6_9ACTN</name>
<dbReference type="GO" id="GO:0003977">
    <property type="term" value="F:UDP-N-acetylglucosamine diphosphorylase activity"/>
    <property type="evidence" value="ECO:0007669"/>
    <property type="project" value="UniProtKB-UniRule"/>
</dbReference>
<reference evidence="20" key="1">
    <citation type="submission" date="2020-11" db="EMBL/GenBank/DDBJ databases">
        <title>Sequencing the genomes of 1000 actinobacteria strains.</title>
        <authorList>
            <person name="Klenk H.-P."/>
        </authorList>
    </citation>
    <scope>NUCLEOTIDE SEQUENCE</scope>
    <source>
        <strain evidence="20">DSM 45356</strain>
    </source>
</reference>
<dbReference type="EC" id="2.7.7.23" evidence="17"/>
<dbReference type="GO" id="GO:0016020">
    <property type="term" value="C:membrane"/>
    <property type="evidence" value="ECO:0007669"/>
    <property type="project" value="GOC"/>
</dbReference>
<feature type="region of interest" description="Linker" evidence="17">
    <location>
        <begin position="233"/>
        <end position="253"/>
    </location>
</feature>
<evidence type="ECO:0000256" key="2">
    <source>
        <dbReference type="ARBA" id="ARBA00007947"/>
    </source>
</evidence>
<evidence type="ECO:0000256" key="6">
    <source>
        <dbReference type="ARBA" id="ARBA00022723"/>
    </source>
</evidence>
<keyword evidence="9 17" id="KW-0133">Cell shape</keyword>
<dbReference type="PANTHER" id="PTHR43584">
    <property type="entry name" value="NUCLEOTIDYL TRANSFERASE"/>
    <property type="match status" value="1"/>
</dbReference>
<proteinExistence type="inferred from homology"/>
<dbReference type="HAMAP" id="MF_01631">
    <property type="entry name" value="GlmU"/>
    <property type="match status" value="1"/>
</dbReference>
<keyword evidence="21" id="KW-1185">Reference proteome</keyword>
<evidence type="ECO:0000256" key="12">
    <source>
        <dbReference type="ARBA" id="ARBA00023315"/>
    </source>
</evidence>
<keyword evidence="11 17" id="KW-0511">Multifunctional enzyme</keyword>
<comment type="similarity">
    <text evidence="2 17">In the N-terminal section; belongs to the N-acetylglucosamine-1-phosphate uridyltransferase family.</text>
</comment>
<dbReference type="SUPFAM" id="SSF51161">
    <property type="entry name" value="Trimeric LpxA-like enzymes"/>
    <property type="match status" value="1"/>
</dbReference>
<evidence type="ECO:0000256" key="7">
    <source>
        <dbReference type="ARBA" id="ARBA00022737"/>
    </source>
</evidence>
<dbReference type="PROSITE" id="PS00101">
    <property type="entry name" value="HEXAPEP_TRANSFERASES"/>
    <property type="match status" value="1"/>
</dbReference>
<comment type="pathway">
    <text evidence="17">Nucleotide-sugar biosynthesis; UDP-N-acetyl-alpha-D-glucosamine biosynthesis; UDP-N-acetyl-alpha-D-glucosamine from N-acetyl-alpha-D-glucosamine 1-phosphate: step 1/1.</text>
</comment>
<feature type="binding site" evidence="17">
    <location>
        <position position="379"/>
    </location>
    <ligand>
        <name>UDP-N-acetyl-alpha-D-glucosamine</name>
        <dbReference type="ChEBI" id="CHEBI:57705"/>
    </ligand>
</feature>
<dbReference type="InterPro" id="IPR050065">
    <property type="entry name" value="GlmU-like"/>
</dbReference>
<dbReference type="GO" id="GO:0005737">
    <property type="term" value="C:cytoplasm"/>
    <property type="evidence" value="ECO:0007669"/>
    <property type="project" value="UniProtKB-SubCell"/>
</dbReference>
<comment type="similarity">
    <text evidence="1 17">In the C-terminal section; belongs to the transferase hexapeptide repeat family.</text>
</comment>
<dbReference type="GO" id="GO:0008360">
    <property type="term" value="P:regulation of cell shape"/>
    <property type="evidence" value="ECO:0007669"/>
    <property type="project" value="UniProtKB-KW"/>
</dbReference>
<dbReference type="GO" id="GO:0009245">
    <property type="term" value="P:lipid A biosynthetic process"/>
    <property type="evidence" value="ECO:0007669"/>
    <property type="project" value="UniProtKB-UniRule"/>
</dbReference>
<evidence type="ECO:0000256" key="16">
    <source>
        <dbReference type="ARBA" id="ARBA00049628"/>
    </source>
</evidence>
<feature type="binding site" evidence="17">
    <location>
        <position position="335"/>
    </location>
    <ligand>
        <name>UDP-N-acetyl-alpha-D-glucosamine</name>
        <dbReference type="ChEBI" id="CHEBI:57705"/>
    </ligand>
</feature>
<feature type="binding site" evidence="17">
    <location>
        <position position="353"/>
    </location>
    <ligand>
        <name>UDP-N-acetyl-alpha-D-glucosamine</name>
        <dbReference type="ChEBI" id="CHEBI:57705"/>
    </ligand>
</feature>
<keyword evidence="8 17" id="KW-0460">Magnesium</keyword>
<dbReference type="GO" id="GO:0009252">
    <property type="term" value="P:peptidoglycan biosynthetic process"/>
    <property type="evidence" value="ECO:0007669"/>
    <property type="project" value="UniProtKB-UniRule"/>
</dbReference>
<comment type="catalytic activity">
    <reaction evidence="14 17">
        <text>alpha-D-glucosamine 1-phosphate + acetyl-CoA = N-acetyl-alpha-D-glucosamine 1-phosphate + CoA + H(+)</text>
        <dbReference type="Rhea" id="RHEA:13725"/>
        <dbReference type="ChEBI" id="CHEBI:15378"/>
        <dbReference type="ChEBI" id="CHEBI:57287"/>
        <dbReference type="ChEBI" id="CHEBI:57288"/>
        <dbReference type="ChEBI" id="CHEBI:57776"/>
        <dbReference type="ChEBI" id="CHEBI:58516"/>
        <dbReference type="EC" id="2.3.1.157"/>
    </reaction>
</comment>
<dbReference type="SUPFAM" id="SSF53448">
    <property type="entry name" value="Nucleotide-diphospho-sugar transferases"/>
    <property type="match status" value="1"/>
</dbReference>
<dbReference type="AlphaFoldDB" id="A0A8J7KMC6"/>
<evidence type="ECO:0000256" key="14">
    <source>
        <dbReference type="ARBA" id="ARBA00048247"/>
    </source>
</evidence>
<feature type="binding site" evidence="17">
    <location>
        <position position="157"/>
    </location>
    <ligand>
        <name>UDP-N-acetyl-alpha-D-glucosamine</name>
        <dbReference type="ChEBI" id="CHEBI:57705"/>
    </ligand>
</feature>
<feature type="domain" description="MobA-like NTP transferase" evidence="19">
    <location>
        <begin position="5"/>
        <end position="138"/>
    </location>
</feature>
<feature type="binding site" evidence="17">
    <location>
        <position position="442"/>
    </location>
    <ligand>
        <name>acetyl-CoA</name>
        <dbReference type="ChEBI" id="CHEBI:57288"/>
    </ligand>
</feature>
<feature type="binding site" evidence="17">
    <location>
        <position position="230"/>
    </location>
    <ligand>
        <name>Mg(2+)</name>
        <dbReference type="ChEBI" id="CHEBI:18420"/>
    </ligand>
</feature>